<evidence type="ECO:0000313" key="3">
    <source>
        <dbReference type="EMBL" id="KAF2868104.1"/>
    </source>
</evidence>
<feature type="transmembrane region" description="Helical" evidence="2">
    <location>
        <begin position="73"/>
        <end position="99"/>
    </location>
</feature>
<protein>
    <submittedName>
        <fullName evidence="3">Uncharacterized protein</fullName>
    </submittedName>
</protein>
<evidence type="ECO:0000313" key="4">
    <source>
        <dbReference type="Proteomes" id="UP000481861"/>
    </source>
</evidence>
<proteinExistence type="predicted"/>
<comment type="caution">
    <text evidence="3">The sequence shown here is derived from an EMBL/GenBank/DDBJ whole genome shotgun (WGS) entry which is preliminary data.</text>
</comment>
<evidence type="ECO:0000256" key="2">
    <source>
        <dbReference type="SAM" id="Phobius"/>
    </source>
</evidence>
<feature type="region of interest" description="Disordered" evidence="1">
    <location>
        <begin position="214"/>
        <end position="234"/>
    </location>
</feature>
<keyword evidence="4" id="KW-1185">Reference proteome</keyword>
<accession>A0A7C8MFF9</accession>
<keyword evidence="2" id="KW-1133">Transmembrane helix</keyword>
<dbReference type="EMBL" id="JAADJZ010000020">
    <property type="protein sequence ID" value="KAF2868104.1"/>
    <property type="molecule type" value="Genomic_DNA"/>
</dbReference>
<reference evidence="3 4" key="1">
    <citation type="submission" date="2020-01" db="EMBL/GenBank/DDBJ databases">
        <authorList>
            <consortium name="DOE Joint Genome Institute"/>
            <person name="Haridas S."/>
            <person name="Albert R."/>
            <person name="Binder M."/>
            <person name="Bloem J."/>
            <person name="Labutti K."/>
            <person name="Salamov A."/>
            <person name="Andreopoulos B."/>
            <person name="Baker S.E."/>
            <person name="Barry K."/>
            <person name="Bills G."/>
            <person name="Bluhm B.H."/>
            <person name="Cannon C."/>
            <person name="Castanera R."/>
            <person name="Culley D.E."/>
            <person name="Daum C."/>
            <person name="Ezra D."/>
            <person name="Gonzalez J.B."/>
            <person name="Henrissat B."/>
            <person name="Kuo A."/>
            <person name="Liang C."/>
            <person name="Lipzen A."/>
            <person name="Lutzoni F."/>
            <person name="Magnuson J."/>
            <person name="Mondo S."/>
            <person name="Nolan M."/>
            <person name="Ohm R."/>
            <person name="Pangilinan J."/>
            <person name="Park H.-J.H."/>
            <person name="Ramirez L."/>
            <person name="Alfaro M."/>
            <person name="Sun H."/>
            <person name="Tritt A."/>
            <person name="Yoshinaga Y."/>
            <person name="Zwiers L.-H.L."/>
            <person name="Turgeon B.G."/>
            <person name="Goodwin S.B."/>
            <person name="Spatafora J.W."/>
            <person name="Crous P.W."/>
            <person name="Grigoriev I.V."/>
        </authorList>
    </citation>
    <scope>NUCLEOTIDE SEQUENCE [LARGE SCALE GENOMIC DNA]</scope>
    <source>
        <strain evidence="3 4">CBS 611.86</strain>
    </source>
</reference>
<feature type="compositionally biased region" description="Basic and acidic residues" evidence="1">
    <location>
        <begin position="53"/>
        <end position="62"/>
    </location>
</feature>
<name>A0A7C8MFF9_9PLEO</name>
<dbReference type="AlphaFoldDB" id="A0A7C8MFF9"/>
<organism evidence="3 4">
    <name type="scientific">Massariosphaeria phaeospora</name>
    <dbReference type="NCBI Taxonomy" id="100035"/>
    <lineage>
        <taxon>Eukaryota</taxon>
        <taxon>Fungi</taxon>
        <taxon>Dikarya</taxon>
        <taxon>Ascomycota</taxon>
        <taxon>Pezizomycotina</taxon>
        <taxon>Dothideomycetes</taxon>
        <taxon>Pleosporomycetidae</taxon>
        <taxon>Pleosporales</taxon>
        <taxon>Pleosporales incertae sedis</taxon>
        <taxon>Massariosphaeria</taxon>
    </lineage>
</organism>
<keyword evidence="2" id="KW-0812">Transmembrane</keyword>
<dbReference type="OrthoDB" id="3799480at2759"/>
<gene>
    <name evidence="3" type="ORF">BDV95DRAFT_597433</name>
</gene>
<dbReference type="Proteomes" id="UP000481861">
    <property type="component" value="Unassembled WGS sequence"/>
</dbReference>
<keyword evidence="2" id="KW-0472">Membrane</keyword>
<feature type="region of interest" description="Disordered" evidence="1">
    <location>
        <begin position="45"/>
        <end position="69"/>
    </location>
</feature>
<sequence length="234" mass="26640">MSKNPHVDAMTPLPRASLLTYLHPPRRYRATAWRKAKQNHTPLLPRITEDEEAAVRNERDNTGEQDDEQDSSWGLYEILCMVCYALLVFILVLNVDVLLSRWDMGMGILEWKKAGVEGIGQQMHFCLETQNRVAPGPRVWRYMTPYPTESCGTKILTLTAGTTEAWKLLSEDQVHFEDDVKASRYHAMGKSLDWTEQAQRIEELGDDLAEEGRLTQITGGSSRSGFGGRWARRS</sequence>
<evidence type="ECO:0000256" key="1">
    <source>
        <dbReference type="SAM" id="MobiDB-lite"/>
    </source>
</evidence>